<evidence type="ECO:0000313" key="10">
    <source>
        <dbReference type="EMBL" id="CAB5073226.1"/>
    </source>
</evidence>
<feature type="domain" description="Scaffold protein Nfu/NifU N-terminal" evidence="1">
    <location>
        <begin position="5"/>
        <end position="94"/>
    </location>
</feature>
<dbReference type="EMBL" id="CAEZXY010000010">
    <property type="protein sequence ID" value="CAB4698843.1"/>
    <property type="molecule type" value="Genomic_DNA"/>
</dbReference>
<evidence type="ECO:0000313" key="8">
    <source>
        <dbReference type="EMBL" id="CAB4959883.1"/>
    </source>
</evidence>
<evidence type="ECO:0000313" key="2">
    <source>
        <dbReference type="EMBL" id="CAB4339547.1"/>
    </source>
</evidence>
<dbReference type="SUPFAM" id="SSF110836">
    <property type="entry name" value="Hypothetical protein SAV1430"/>
    <property type="match status" value="1"/>
</dbReference>
<dbReference type="InterPro" id="IPR036498">
    <property type="entry name" value="Nfu/NifU_N_sf"/>
</dbReference>
<name>A0A6J6AML4_9ZZZZ</name>
<dbReference type="Gene3D" id="3.30.1370.70">
    <property type="entry name" value="Scaffold protein Nfu/NifU, N-terminal domain"/>
    <property type="match status" value="1"/>
</dbReference>
<dbReference type="InterPro" id="IPR014824">
    <property type="entry name" value="Nfu/NifU_N"/>
</dbReference>
<dbReference type="EMBL" id="CAFBRD010000003">
    <property type="protein sequence ID" value="CAB5073226.1"/>
    <property type="molecule type" value="Genomic_DNA"/>
</dbReference>
<evidence type="ECO:0000313" key="9">
    <source>
        <dbReference type="EMBL" id="CAB4993484.1"/>
    </source>
</evidence>
<dbReference type="EMBL" id="CAFAAD010000003">
    <property type="protein sequence ID" value="CAB4780910.1"/>
    <property type="molecule type" value="Genomic_DNA"/>
</dbReference>
<dbReference type="EMBL" id="CAEZVC010000010">
    <property type="protein sequence ID" value="CAB4615201.1"/>
    <property type="molecule type" value="Genomic_DNA"/>
</dbReference>
<dbReference type="SMART" id="SM00932">
    <property type="entry name" value="Nfu_N"/>
    <property type="match status" value="1"/>
</dbReference>
<evidence type="ECO:0000313" key="5">
    <source>
        <dbReference type="EMBL" id="CAB4615201.1"/>
    </source>
</evidence>
<dbReference type="EMBL" id="CAFBOK010000188">
    <property type="protein sequence ID" value="CAB4993484.1"/>
    <property type="molecule type" value="Genomic_DNA"/>
</dbReference>
<organism evidence="3">
    <name type="scientific">freshwater metagenome</name>
    <dbReference type="NCBI Taxonomy" id="449393"/>
    <lineage>
        <taxon>unclassified sequences</taxon>
        <taxon>metagenomes</taxon>
        <taxon>ecological metagenomes</taxon>
    </lineage>
</organism>
<dbReference type="EMBL" id="CAEUNJ010000037">
    <property type="protein sequence ID" value="CAB4371666.1"/>
    <property type="molecule type" value="Genomic_DNA"/>
</dbReference>
<evidence type="ECO:0000313" key="4">
    <source>
        <dbReference type="EMBL" id="CAB4587001.1"/>
    </source>
</evidence>
<dbReference type="AlphaFoldDB" id="A0A6J6AML4"/>
<dbReference type="EMBL" id="CAFBNJ010000081">
    <property type="protein sequence ID" value="CAB4959883.1"/>
    <property type="molecule type" value="Genomic_DNA"/>
</dbReference>
<proteinExistence type="predicted"/>
<evidence type="ECO:0000259" key="1">
    <source>
        <dbReference type="SMART" id="SM00932"/>
    </source>
</evidence>
<evidence type="ECO:0000313" key="7">
    <source>
        <dbReference type="EMBL" id="CAB4780910.1"/>
    </source>
</evidence>
<evidence type="ECO:0000313" key="3">
    <source>
        <dbReference type="EMBL" id="CAB4371666.1"/>
    </source>
</evidence>
<reference evidence="3" key="1">
    <citation type="submission" date="2020-05" db="EMBL/GenBank/DDBJ databases">
        <authorList>
            <person name="Chiriac C."/>
            <person name="Salcher M."/>
            <person name="Ghai R."/>
            <person name="Kavagutti S V."/>
        </authorList>
    </citation>
    <scope>NUCLEOTIDE SEQUENCE</scope>
</reference>
<evidence type="ECO:0000313" key="6">
    <source>
        <dbReference type="EMBL" id="CAB4698843.1"/>
    </source>
</evidence>
<protein>
    <submittedName>
        <fullName evidence="3">Unannotated protein</fullName>
    </submittedName>
</protein>
<accession>A0A6J6AML4</accession>
<gene>
    <name evidence="4" type="ORF">UFOPK1762_01080</name>
    <name evidence="5" type="ORF">UFOPK1906_00316</name>
    <name evidence="6" type="ORF">UFOPK2624_00420</name>
    <name evidence="7" type="ORF">UFOPK2969_00078</name>
    <name evidence="2" type="ORF">UFOPK3331_00860</name>
    <name evidence="8" type="ORF">UFOPK3785_01409</name>
    <name evidence="9" type="ORF">UFOPK3927_01438</name>
    <name evidence="3" type="ORF">UFOPK4201_00981</name>
    <name evidence="10" type="ORF">UFOPK4371_00138</name>
</gene>
<dbReference type="EMBL" id="CAESAL010000023">
    <property type="protein sequence ID" value="CAB4339547.1"/>
    <property type="molecule type" value="Genomic_DNA"/>
</dbReference>
<sequence>MGQPVTVLEKPSSIPGVVRFETNRPLTGMGHEIYRSADDAVADRPADLVARTLFEVAGVESVHVNGNVITVAFTGKPEGLKERLEELFTYYREGVEVVMPEGFGD</sequence>
<dbReference type="EMBL" id="CAEZTY010000037">
    <property type="protein sequence ID" value="CAB4587001.1"/>
    <property type="molecule type" value="Genomic_DNA"/>
</dbReference>